<keyword evidence="4" id="KW-1185">Reference proteome</keyword>
<evidence type="ECO:0000259" key="2">
    <source>
        <dbReference type="Pfam" id="PF03779"/>
    </source>
</evidence>
<evidence type="ECO:0000313" key="3">
    <source>
        <dbReference type="EMBL" id="MCY1145447.1"/>
    </source>
</evidence>
<dbReference type="Pfam" id="PF03779">
    <property type="entry name" value="SPW"/>
    <property type="match status" value="1"/>
</dbReference>
<dbReference type="InterPro" id="IPR005530">
    <property type="entry name" value="SPW"/>
</dbReference>
<dbReference type="EMBL" id="JAPNTZ010000026">
    <property type="protein sequence ID" value="MCY1145447.1"/>
    <property type="molecule type" value="Genomic_DNA"/>
</dbReference>
<keyword evidence="1" id="KW-1133">Transmembrane helix</keyword>
<gene>
    <name evidence="3" type="ORF">OWR29_46225</name>
</gene>
<feature type="transmembrane region" description="Helical" evidence="1">
    <location>
        <begin position="20"/>
        <end position="41"/>
    </location>
</feature>
<keyword evidence="1" id="KW-0472">Membrane</keyword>
<evidence type="ECO:0000256" key="1">
    <source>
        <dbReference type="SAM" id="Phobius"/>
    </source>
</evidence>
<feature type="transmembrane region" description="Helical" evidence="1">
    <location>
        <begin position="75"/>
        <end position="95"/>
    </location>
</feature>
<name>A0ABT4BFX0_9ACTN</name>
<dbReference type="RefSeq" id="WP_267570066.1">
    <property type="nucleotide sequence ID" value="NZ_JAPNTZ010000026.1"/>
</dbReference>
<feature type="transmembrane region" description="Helical" evidence="1">
    <location>
        <begin position="101"/>
        <end position="122"/>
    </location>
</feature>
<accession>A0ABT4BFX0</accession>
<evidence type="ECO:0000313" key="4">
    <source>
        <dbReference type="Proteomes" id="UP001151002"/>
    </source>
</evidence>
<protein>
    <submittedName>
        <fullName evidence="3">SPW repeat protein</fullName>
    </submittedName>
</protein>
<dbReference type="Proteomes" id="UP001151002">
    <property type="component" value="Unassembled WGS sequence"/>
</dbReference>
<feature type="transmembrane region" description="Helical" evidence="1">
    <location>
        <begin position="47"/>
        <end position="68"/>
    </location>
</feature>
<reference evidence="3" key="1">
    <citation type="submission" date="2022-11" db="EMBL/GenBank/DDBJ databases">
        <authorList>
            <person name="Somphong A."/>
            <person name="Phongsopitanun W."/>
        </authorList>
    </citation>
    <scope>NUCLEOTIDE SEQUENCE</scope>
    <source>
        <strain evidence="3">Pm04-4</strain>
    </source>
</reference>
<comment type="caution">
    <text evidence="3">The sequence shown here is derived from an EMBL/GenBank/DDBJ whole genome shotgun (WGS) entry which is preliminary data.</text>
</comment>
<keyword evidence="1" id="KW-0812">Transmembrane</keyword>
<proteinExistence type="predicted"/>
<sequence>MPAEEAVGSRVARRLSHDIVLTPSAFVLLGGIWLVITPVVIDHGVYPWWNDVIAGALLIGLSVAQVVRPGRSRRLSALAALTGVWMIAAPFLFGYHEQHGVAWSGMLVGALVAFLSIVNAVTARPPRR</sequence>
<feature type="domain" description="SPW repeat-containing integral membrane" evidence="2">
    <location>
        <begin position="24"/>
        <end position="116"/>
    </location>
</feature>
<organism evidence="3 4">
    <name type="scientific">Paractinoplanes pyxinae</name>
    <dbReference type="NCBI Taxonomy" id="2997416"/>
    <lineage>
        <taxon>Bacteria</taxon>
        <taxon>Bacillati</taxon>
        <taxon>Actinomycetota</taxon>
        <taxon>Actinomycetes</taxon>
        <taxon>Micromonosporales</taxon>
        <taxon>Micromonosporaceae</taxon>
        <taxon>Paractinoplanes</taxon>
    </lineage>
</organism>